<keyword evidence="1" id="KW-0812">Transmembrane</keyword>
<proteinExistence type="predicted"/>
<feature type="transmembrane region" description="Helical" evidence="1">
    <location>
        <begin position="56"/>
        <end position="78"/>
    </location>
</feature>
<sequence length="79" mass="8427">MFSRRPPRRMEKAISWPSAAPIPTDDEGAGVVTSFYRSDIVVTFAPPSVAPPRAGIALSLLAVTLGIAMLAFIAIYPLL</sequence>
<name>A0A6S6QS62_9HYPH</name>
<dbReference type="AlphaFoldDB" id="A0A6S6QS62"/>
<evidence type="ECO:0000256" key="1">
    <source>
        <dbReference type="SAM" id="Phobius"/>
    </source>
</evidence>
<protein>
    <submittedName>
        <fullName evidence="2">Uncharacterized protein</fullName>
    </submittedName>
</protein>
<reference evidence="2 3" key="1">
    <citation type="submission" date="2020-08" db="EMBL/GenBank/DDBJ databases">
        <title>Genome sequence of Rhizobiales bacterium strain IZ6.</title>
        <authorList>
            <person name="Nakai R."/>
            <person name="Naganuma T."/>
        </authorList>
    </citation>
    <scope>NUCLEOTIDE SEQUENCE [LARGE SCALE GENOMIC DNA]</scope>
    <source>
        <strain evidence="2 3">IZ6</strain>
    </source>
</reference>
<dbReference type="KEGG" id="tso:IZ6_12800"/>
<evidence type="ECO:0000313" key="2">
    <source>
        <dbReference type="EMBL" id="BCJ90545.1"/>
    </source>
</evidence>
<gene>
    <name evidence="2" type="ORF">IZ6_12800</name>
</gene>
<keyword evidence="3" id="KW-1185">Reference proteome</keyword>
<keyword evidence="1" id="KW-0472">Membrane</keyword>
<keyword evidence="1" id="KW-1133">Transmembrane helix</keyword>
<dbReference type="Proteomes" id="UP000515317">
    <property type="component" value="Chromosome"/>
</dbReference>
<dbReference type="RefSeq" id="WP_222877169.1">
    <property type="nucleotide sequence ID" value="NZ_AP023361.1"/>
</dbReference>
<dbReference type="EMBL" id="AP023361">
    <property type="protein sequence ID" value="BCJ90545.1"/>
    <property type="molecule type" value="Genomic_DNA"/>
</dbReference>
<accession>A0A6S6QS62</accession>
<evidence type="ECO:0000313" key="3">
    <source>
        <dbReference type="Proteomes" id="UP000515317"/>
    </source>
</evidence>
<organism evidence="2 3">
    <name type="scientific">Terrihabitans soli</name>
    <dbReference type="NCBI Taxonomy" id="708113"/>
    <lineage>
        <taxon>Bacteria</taxon>
        <taxon>Pseudomonadati</taxon>
        <taxon>Pseudomonadota</taxon>
        <taxon>Alphaproteobacteria</taxon>
        <taxon>Hyphomicrobiales</taxon>
        <taxon>Terrihabitans</taxon>
    </lineage>
</organism>